<dbReference type="InterPro" id="IPR011010">
    <property type="entry name" value="DNA_brk_join_enz"/>
</dbReference>
<evidence type="ECO:0000256" key="2">
    <source>
        <dbReference type="ARBA" id="ARBA00023125"/>
    </source>
</evidence>
<proteinExistence type="predicted"/>
<keyword evidence="8" id="KW-1185">Reference proteome</keyword>
<dbReference type="InterPro" id="IPR010998">
    <property type="entry name" value="Integrase_recombinase_N"/>
</dbReference>
<dbReference type="Pfam" id="PF02899">
    <property type="entry name" value="Phage_int_SAM_1"/>
    <property type="match status" value="1"/>
</dbReference>
<dbReference type="Pfam" id="PF00589">
    <property type="entry name" value="Phage_integrase"/>
    <property type="match status" value="1"/>
</dbReference>
<evidence type="ECO:0000259" key="5">
    <source>
        <dbReference type="PROSITE" id="PS51898"/>
    </source>
</evidence>
<dbReference type="InterPro" id="IPR013762">
    <property type="entry name" value="Integrase-like_cat_sf"/>
</dbReference>
<dbReference type="Gene3D" id="1.10.150.130">
    <property type="match status" value="1"/>
</dbReference>
<dbReference type="SUPFAM" id="SSF56349">
    <property type="entry name" value="DNA breaking-rejoining enzymes"/>
    <property type="match status" value="1"/>
</dbReference>
<accession>A0ABY2RSI9</accession>
<evidence type="ECO:0000256" key="4">
    <source>
        <dbReference type="PROSITE-ProRule" id="PRU01248"/>
    </source>
</evidence>
<keyword evidence="2 4" id="KW-0238">DNA-binding</keyword>
<evidence type="ECO:0000313" key="7">
    <source>
        <dbReference type="EMBL" id="TJZ81315.1"/>
    </source>
</evidence>
<dbReference type="InterPro" id="IPR004107">
    <property type="entry name" value="Integrase_SAM-like_N"/>
</dbReference>
<dbReference type="InterPro" id="IPR050090">
    <property type="entry name" value="Tyrosine_recombinase_XerCD"/>
</dbReference>
<dbReference type="InterPro" id="IPR044068">
    <property type="entry name" value="CB"/>
</dbReference>
<feature type="domain" description="Core-binding (CB)" evidence="6">
    <location>
        <begin position="22"/>
        <end position="125"/>
    </location>
</feature>
<dbReference type="RefSeq" id="WP_136906448.1">
    <property type="nucleotide sequence ID" value="NZ_SUMD01000001.1"/>
</dbReference>
<dbReference type="EMBL" id="SUMD01000001">
    <property type="protein sequence ID" value="TJZ81315.1"/>
    <property type="molecule type" value="Genomic_DNA"/>
</dbReference>
<dbReference type="Proteomes" id="UP000305109">
    <property type="component" value="Unassembled WGS sequence"/>
</dbReference>
<evidence type="ECO:0000256" key="1">
    <source>
        <dbReference type="ARBA" id="ARBA00022908"/>
    </source>
</evidence>
<name>A0ABY2RSI9_9NOCA</name>
<gene>
    <name evidence="7" type="ORF">FCG67_01335</name>
</gene>
<evidence type="ECO:0000259" key="6">
    <source>
        <dbReference type="PROSITE" id="PS51900"/>
    </source>
</evidence>
<dbReference type="PANTHER" id="PTHR30349">
    <property type="entry name" value="PHAGE INTEGRASE-RELATED"/>
    <property type="match status" value="1"/>
</dbReference>
<dbReference type="PROSITE" id="PS51900">
    <property type="entry name" value="CB"/>
    <property type="match status" value="1"/>
</dbReference>
<dbReference type="InterPro" id="IPR002104">
    <property type="entry name" value="Integrase_catalytic"/>
</dbReference>
<sequence>MRVVKHTVGGIVRRAVLVDDDGHEIVPASRFLSHLADSGYSPNTLCAYAYDLRRLFMFCDERTIVWTDFRPSTALEFLGYLRRIPSRASAQRLGLAITVEEGRRLSSTTVARILAATSSFYEWAIAAELYSGAENPLQKRDDPALAKVLDRHRPFTGDASRQRPVRRAVRVRLPIRLPRPLSSEDIESLLTSMTSRRDLAIFLLMLDGGLRPGEVLCLRLADIAYGRRRVTIRKRDDHPRGARAKARRERVVDLHEPRTLDAVSDYVLHERPTAAVSEFVFLVGGSGRRRLDPLSYQALARGFARRLDRLGIRSPGKTPHALRHTHATAMWESGMRELALQRRLGHASPESIRVYTQVSDEQVLAEYDAALGNRP</sequence>
<reference evidence="7 8" key="1">
    <citation type="submission" date="2019-04" db="EMBL/GenBank/DDBJ databases">
        <title>Rhodococcus oryzae sp. nov., a novel actinomycete isolated from rhizosphere soil of rice (Oryza sativa L.).</title>
        <authorList>
            <person name="Li C."/>
        </authorList>
    </citation>
    <scope>NUCLEOTIDE SEQUENCE [LARGE SCALE GENOMIC DNA]</scope>
    <source>
        <strain evidence="7 8">NEAU-CX67</strain>
    </source>
</reference>
<protein>
    <submittedName>
        <fullName evidence="7">Transposase</fullName>
    </submittedName>
</protein>
<evidence type="ECO:0000313" key="8">
    <source>
        <dbReference type="Proteomes" id="UP000305109"/>
    </source>
</evidence>
<feature type="domain" description="Tyr recombinase" evidence="5">
    <location>
        <begin position="176"/>
        <end position="368"/>
    </location>
</feature>
<dbReference type="PROSITE" id="PS51898">
    <property type="entry name" value="TYR_RECOMBINASE"/>
    <property type="match status" value="1"/>
</dbReference>
<organism evidence="7 8">
    <name type="scientific">Rhodococcus oryzae</name>
    <dbReference type="NCBI Taxonomy" id="2571143"/>
    <lineage>
        <taxon>Bacteria</taxon>
        <taxon>Bacillati</taxon>
        <taxon>Actinomycetota</taxon>
        <taxon>Actinomycetes</taxon>
        <taxon>Mycobacteriales</taxon>
        <taxon>Nocardiaceae</taxon>
        <taxon>Rhodococcus</taxon>
    </lineage>
</organism>
<dbReference type="PANTHER" id="PTHR30349:SF81">
    <property type="entry name" value="TYROSINE RECOMBINASE XERC"/>
    <property type="match status" value="1"/>
</dbReference>
<keyword evidence="3" id="KW-0233">DNA recombination</keyword>
<evidence type="ECO:0000256" key="3">
    <source>
        <dbReference type="ARBA" id="ARBA00023172"/>
    </source>
</evidence>
<keyword evidence="1" id="KW-0229">DNA integration</keyword>
<comment type="caution">
    <text evidence="7">The sequence shown here is derived from an EMBL/GenBank/DDBJ whole genome shotgun (WGS) entry which is preliminary data.</text>
</comment>
<dbReference type="Gene3D" id="1.10.443.10">
    <property type="entry name" value="Intergrase catalytic core"/>
    <property type="match status" value="1"/>
</dbReference>